<accession>A0A062XUB8</accession>
<dbReference type="STRING" id="1312852.EG19_11885"/>
<protein>
    <submittedName>
        <fullName evidence="2">Uncharacterized protein</fullName>
    </submittedName>
</protein>
<evidence type="ECO:0000256" key="1">
    <source>
        <dbReference type="SAM" id="MobiDB-lite"/>
    </source>
</evidence>
<reference evidence="2 3" key="1">
    <citation type="submission" date="2014-04" db="EMBL/GenBank/DDBJ databases">
        <title>The Genome Sequence of Thermoanaerobaculum aquaticum MP-01, The First Cultivated Group 23 Acidobacterium.</title>
        <authorList>
            <person name="Stamps B.W."/>
            <person name="Losey N.A."/>
            <person name="Lawson P.A."/>
            <person name="Stevenson B.S."/>
        </authorList>
    </citation>
    <scope>NUCLEOTIDE SEQUENCE [LARGE SCALE GENOMIC DNA]</scope>
    <source>
        <strain evidence="2 3">MP-01</strain>
    </source>
</reference>
<dbReference type="AlphaFoldDB" id="A0A062XUB8"/>
<keyword evidence="3" id="KW-1185">Reference proteome</keyword>
<feature type="region of interest" description="Disordered" evidence="1">
    <location>
        <begin position="74"/>
        <end position="123"/>
    </location>
</feature>
<proteinExistence type="predicted"/>
<dbReference type="EMBL" id="JMFG01000008">
    <property type="protein sequence ID" value="KDA54408.1"/>
    <property type="molecule type" value="Genomic_DNA"/>
</dbReference>
<comment type="caution">
    <text evidence="2">The sequence shown here is derived from an EMBL/GenBank/DDBJ whole genome shotgun (WGS) entry which is preliminary data.</text>
</comment>
<gene>
    <name evidence="2" type="ORF">EG19_11885</name>
</gene>
<organism evidence="2 3">
    <name type="scientific">Thermoanaerobaculum aquaticum</name>
    <dbReference type="NCBI Taxonomy" id="1312852"/>
    <lineage>
        <taxon>Bacteria</taxon>
        <taxon>Pseudomonadati</taxon>
        <taxon>Acidobacteriota</taxon>
        <taxon>Thermoanaerobaculia</taxon>
        <taxon>Thermoanaerobaculales</taxon>
        <taxon>Thermoanaerobaculaceae</taxon>
        <taxon>Thermoanaerobaculum</taxon>
    </lineage>
</organism>
<evidence type="ECO:0000313" key="3">
    <source>
        <dbReference type="Proteomes" id="UP000027284"/>
    </source>
</evidence>
<evidence type="ECO:0000313" key="2">
    <source>
        <dbReference type="EMBL" id="KDA54408.1"/>
    </source>
</evidence>
<name>A0A062XUB8_9BACT</name>
<dbReference type="Proteomes" id="UP000027284">
    <property type="component" value="Unassembled WGS sequence"/>
</dbReference>
<sequence length="211" mass="23207">MAGLELEASLARKPNVYLKLDLGERLLQIKARGVVLDQVVVKAVEAATRQPFYQPPEPLALEVPVILEVLQGPGDTDREVIAPPSLRPARSAEEEEEEGAAKPTPSLQGPTPNPTPRPETPSRYRVELTKNGSKGGEASPLVLWVANDLPARSLWERFRQAVKEGWAFLAHHEEVPQEPPGIVLVVDPEDARRLHHLFRQGMALLVTANTP</sequence>